<dbReference type="AlphaFoldDB" id="A0A2M8ESZ7"/>
<evidence type="ECO:0000313" key="3">
    <source>
        <dbReference type="EMBL" id="PJC28243.1"/>
    </source>
</evidence>
<feature type="domain" description="DUF4143" evidence="2">
    <location>
        <begin position="208"/>
        <end position="344"/>
    </location>
</feature>
<organism evidence="3 4">
    <name type="scientific">Candidatus Shapirobacteria bacterium CG_4_9_14_0_2_um_filter_39_11</name>
    <dbReference type="NCBI Taxonomy" id="1974478"/>
    <lineage>
        <taxon>Bacteria</taxon>
        <taxon>Candidatus Shapironibacteriota</taxon>
    </lineage>
</organism>
<dbReference type="InterPro" id="IPR041682">
    <property type="entry name" value="AAA_14"/>
</dbReference>
<dbReference type="EMBL" id="PFSF01000024">
    <property type="protein sequence ID" value="PJC28243.1"/>
    <property type="molecule type" value="Genomic_DNA"/>
</dbReference>
<accession>A0A2M8ESZ7</accession>
<dbReference type="Pfam" id="PF13635">
    <property type="entry name" value="DUF4143"/>
    <property type="match status" value="1"/>
</dbReference>
<proteinExistence type="predicted"/>
<evidence type="ECO:0000259" key="1">
    <source>
        <dbReference type="Pfam" id="PF13173"/>
    </source>
</evidence>
<evidence type="ECO:0000259" key="2">
    <source>
        <dbReference type="Pfam" id="PF13635"/>
    </source>
</evidence>
<protein>
    <recommendedName>
        <fullName evidence="5">ATPase</fullName>
    </recommendedName>
</protein>
<dbReference type="InterPro" id="IPR027417">
    <property type="entry name" value="P-loop_NTPase"/>
</dbReference>
<dbReference type="Gene3D" id="3.40.50.300">
    <property type="entry name" value="P-loop containing nucleotide triphosphate hydrolases"/>
    <property type="match status" value="1"/>
</dbReference>
<dbReference type="InterPro" id="IPR025420">
    <property type="entry name" value="DUF4143"/>
</dbReference>
<gene>
    <name evidence="3" type="ORF">CO054_01125</name>
</gene>
<dbReference type="PANTHER" id="PTHR33295:SF8">
    <property type="entry name" value="AAA+ ATPASE DOMAIN-CONTAINING PROTEIN"/>
    <property type="match status" value="1"/>
</dbReference>
<feature type="domain" description="AAA" evidence="1">
    <location>
        <begin position="18"/>
        <end position="148"/>
    </location>
</feature>
<evidence type="ECO:0008006" key="5">
    <source>
        <dbReference type="Google" id="ProtNLM"/>
    </source>
</evidence>
<comment type="caution">
    <text evidence="3">The sequence shown here is derived from an EMBL/GenBank/DDBJ whole genome shotgun (WGS) entry which is preliminary data.</text>
</comment>
<dbReference type="PANTHER" id="PTHR33295">
    <property type="entry name" value="ATPASE"/>
    <property type="match status" value="1"/>
</dbReference>
<dbReference type="Proteomes" id="UP000229816">
    <property type="component" value="Unassembled WGS sequence"/>
</dbReference>
<name>A0A2M8ESZ7_9BACT</name>
<evidence type="ECO:0000313" key="4">
    <source>
        <dbReference type="Proteomes" id="UP000229816"/>
    </source>
</evidence>
<dbReference type="SUPFAM" id="SSF52540">
    <property type="entry name" value="P-loop containing nucleoside triphosphate hydrolases"/>
    <property type="match status" value="1"/>
</dbReference>
<dbReference type="Pfam" id="PF13173">
    <property type="entry name" value="AAA_14"/>
    <property type="match status" value="1"/>
</dbReference>
<reference evidence="4" key="1">
    <citation type="submission" date="2017-09" db="EMBL/GenBank/DDBJ databases">
        <title>Depth-based differentiation of microbial function through sediment-hosted aquifers and enrichment of novel symbionts in the deep terrestrial subsurface.</title>
        <authorList>
            <person name="Probst A.J."/>
            <person name="Ladd B."/>
            <person name="Jarett J.K."/>
            <person name="Geller-Mcgrath D.E."/>
            <person name="Sieber C.M.K."/>
            <person name="Emerson J.B."/>
            <person name="Anantharaman K."/>
            <person name="Thomas B.C."/>
            <person name="Malmstrom R."/>
            <person name="Stieglmeier M."/>
            <person name="Klingl A."/>
            <person name="Woyke T."/>
            <person name="Ryan C.M."/>
            <person name="Banfield J.F."/>
        </authorList>
    </citation>
    <scope>NUCLEOTIDE SEQUENCE [LARGE SCALE GENOMIC DNA]</scope>
</reference>
<sequence length="385" mass="44783">MFYKRDILPALEKELVKKEITVITGMRQVGKTTLLRHLYDQVDSANKVMLDIGNPLQRNIFEEKNFDAIWNNLKEFEVIKDKKAYLFLDEIQNLPSISQAIKYLYDHYNIKFVLTGSSSYYLKNLFPESLAGRKIVFEIFPLTFREFLRFNGIEKKTGEKNKIRYELYKPYYLEYLEYGGFPSVVLEKDVQRKKLLLQEVFTSYFEIDAKNLSNFGDMAKLRSLILLLAGRVSSKIEVAKLSSELFSSRETIYNYISFLEKSYFITLVPKFSKSIDRQAAGSKKLYFCDGGMTNMLGRVSEGQLLEQSVFQDLRAEHNLNYYSNQSGSEIDFILDGRIGLEVKQSASRRDISNLEKKAEKLNLKEKYIVSLQYSNEKKVILATDL</sequence>